<evidence type="ECO:0000256" key="1">
    <source>
        <dbReference type="SAM" id="Phobius"/>
    </source>
</evidence>
<keyword evidence="1" id="KW-0472">Membrane</keyword>
<sequence>MDKKKGSFLTIFAIITTITIIMWISVSAYLNFKKVDLSSVPPNVLSPLNPNLDKEVFTLLEKKRLMSEEEISSFKPAFKSQKNGIKINESSKSAEATSSPTRE</sequence>
<organism evidence="2 3">
    <name type="scientific">Candidatus Blackburnbacteria bacterium RIFCSPLOWO2_01_FULL_40_20</name>
    <dbReference type="NCBI Taxonomy" id="1797519"/>
    <lineage>
        <taxon>Bacteria</taxon>
        <taxon>Candidatus Blackburniibacteriota</taxon>
    </lineage>
</organism>
<dbReference type="Proteomes" id="UP000178659">
    <property type="component" value="Unassembled WGS sequence"/>
</dbReference>
<proteinExistence type="predicted"/>
<comment type="caution">
    <text evidence="2">The sequence shown here is derived from an EMBL/GenBank/DDBJ whole genome shotgun (WGS) entry which is preliminary data.</text>
</comment>
<feature type="transmembrane region" description="Helical" evidence="1">
    <location>
        <begin position="7"/>
        <end position="30"/>
    </location>
</feature>
<evidence type="ECO:0000313" key="3">
    <source>
        <dbReference type="Proteomes" id="UP000178659"/>
    </source>
</evidence>
<evidence type="ECO:0000313" key="2">
    <source>
        <dbReference type="EMBL" id="OGY12631.1"/>
    </source>
</evidence>
<keyword evidence="1" id="KW-0812">Transmembrane</keyword>
<name>A0A1G1VBE2_9BACT</name>
<gene>
    <name evidence="2" type="ORF">A3A77_05125</name>
</gene>
<keyword evidence="1" id="KW-1133">Transmembrane helix</keyword>
<accession>A0A1G1VBE2</accession>
<protein>
    <submittedName>
        <fullName evidence="2">Uncharacterized protein</fullName>
    </submittedName>
</protein>
<dbReference type="AlphaFoldDB" id="A0A1G1VBE2"/>
<reference evidence="2 3" key="1">
    <citation type="journal article" date="2016" name="Nat. Commun.">
        <title>Thousands of microbial genomes shed light on interconnected biogeochemical processes in an aquifer system.</title>
        <authorList>
            <person name="Anantharaman K."/>
            <person name="Brown C.T."/>
            <person name="Hug L.A."/>
            <person name="Sharon I."/>
            <person name="Castelle C.J."/>
            <person name="Probst A.J."/>
            <person name="Thomas B.C."/>
            <person name="Singh A."/>
            <person name="Wilkins M.J."/>
            <person name="Karaoz U."/>
            <person name="Brodie E.L."/>
            <person name="Williams K.H."/>
            <person name="Hubbard S.S."/>
            <person name="Banfield J.F."/>
        </authorList>
    </citation>
    <scope>NUCLEOTIDE SEQUENCE [LARGE SCALE GENOMIC DNA]</scope>
</reference>
<dbReference type="EMBL" id="MHCC01000026">
    <property type="protein sequence ID" value="OGY12631.1"/>
    <property type="molecule type" value="Genomic_DNA"/>
</dbReference>